<accession>A0AAV5NLR0</accession>
<evidence type="ECO:0000313" key="4">
    <source>
        <dbReference type="Proteomes" id="UP001156690"/>
    </source>
</evidence>
<dbReference type="SUPFAM" id="SSF52091">
    <property type="entry name" value="SpoIIaa-like"/>
    <property type="match status" value="1"/>
</dbReference>
<gene>
    <name evidence="3" type="ORF">GCM10007932_07030</name>
</gene>
<dbReference type="CDD" id="cd07043">
    <property type="entry name" value="STAS_anti-anti-sigma_factors"/>
    <property type="match status" value="1"/>
</dbReference>
<feature type="domain" description="STAS" evidence="2">
    <location>
        <begin position="15"/>
        <end position="92"/>
    </location>
</feature>
<dbReference type="AlphaFoldDB" id="A0AAV5NLR0"/>
<name>A0AAV5NLR0_9VIBR</name>
<reference evidence="4" key="1">
    <citation type="journal article" date="2019" name="Int. J. Syst. Evol. Microbiol.">
        <title>The Global Catalogue of Microorganisms (GCM) 10K type strain sequencing project: providing services to taxonomists for standard genome sequencing and annotation.</title>
        <authorList>
            <consortium name="The Broad Institute Genomics Platform"/>
            <consortium name="The Broad Institute Genome Sequencing Center for Infectious Disease"/>
            <person name="Wu L."/>
            <person name="Ma J."/>
        </authorList>
    </citation>
    <scope>NUCLEOTIDE SEQUENCE [LARGE SCALE GENOMIC DNA]</scope>
    <source>
        <strain evidence="4">NBRC 15640</strain>
    </source>
</reference>
<dbReference type="EMBL" id="BSNX01000005">
    <property type="protein sequence ID" value="GLQ71343.1"/>
    <property type="molecule type" value="Genomic_DNA"/>
</dbReference>
<sequence length="119" mass="13742">MSHPQWQQVAPTQCQLSGNLDRESVPNLWQFLKKRKTDTTQLNIDMREVKRVDSAGMVMLIHLIEHAKKQNCHIMLSFVPDQLRTLCQLSNVEAMLFPETETAQKSQIESSGERNHIEV</sequence>
<dbReference type="Proteomes" id="UP001156690">
    <property type="component" value="Unassembled WGS sequence"/>
</dbReference>
<dbReference type="RefSeq" id="WP_126607835.1">
    <property type="nucleotide sequence ID" value="NZ_AP025144.1"/>
</dbReference>
<dbReference type="PROSITE" id="PS50801">
    <property type="entry name" value="STAS"/>
    <property type="match status" value="1"/>
</dbReference>
<keyword evidence="4" id="KW-1185">Reference proteome</keyword>
<evidence type="ECO:0000259" key="2">
    <source>
        <dbReference type="PROSITE" id="PS50801"/>
    </source>
</evidence>
<dbReference type="InterPro" id="IPR036513">
    <property type="entry name" value="STAS_dom_sf"/>
</dbReference>
<evidence type="ECO:0000313" key="3">
    <source>
        <dbReference type="EMBL" id="GLQ71343.1"/>
    </source>
</evidence>
<dbReference type="Pfam" id="PF13466">
    <property type="entry name" value="STAS_2"/>
    <property type="match status" value="1"/>
</dbReference>
<evidence type="ECO:0000256" key="1">
    <source>
        <dbReference type="SAM" id="MobiDB-lite"/>
    </source>
</evidence>
<dbReference type="PANTHER" id="PTHR35849:SF1">
    <property type="entry name" value="INTERMEMBRANE PHOSPHOLIPID TRANSPORT SYSTEM BINDING PROTEIN MLAB"/>
    <property type="match status" value="1"/>
</dbReference>
<dbReference type="InterPro" id="IPR002645">
    <property type="entry name" value="STAS_dom"/>
</dbReference>
<organism evidence="3 4">
    <name type="scientific">Vibrio penaeicida</name>
    <dbReference type="NCBI Taxonomy" id="104609"/>
    <lineage>
        <taxon>Bacteria</taxon>
        <taxon>Pseudomonadati</taxon>
        <taxon>Pseudomonadota</taxon>
        <taxon>Gammaproteobacteria</taxon>
        <taxon>Vibrionales</taxon>
        <taxon>Vibrionaceae</taxon>
        <taxon>Vibrio</taxon>
    </lineage>
</organism>
<dbReference type="InterPro" id="IPR052746">
    <property type="entry name" value="MlaB_ABC_Transporter"/>
</dbReference>
<proteinExistence type="predicted"/>
<feature type="compositionally biased region" description="Polar residues" evidence="1">
    <location>
        <begin position="101"/>
        <end position="110"/>
    </location>
</feature>
<feature type="region of interest" description="Disordered" evidence="1">
    <location>
        <begin position="100"/>
        <end position="119"/>
    </location>
</feature>
<comment type="caution">
    <text evidence="3">The sequence shown here is derived from an EMBL/GenBank/DDBJ whole genome shotgun (WGS) entry which is preliminary data.</text>
</comment>
<dbReference type="Gene3D" id="3.30.750.24">
    <property type="entry name" value="STAS domain"/>
    <property type="match status" value="1"/>
</dbReference>
<dbReference type="InterPro" id="IPR058548">
    <property type="entry name" value="MlaB-like_STAS"/>
</dbReference>
<dbReference type="PANTHER" id="PTHR35849">
    <property type="entry name" value="BLR2341 PROTEIN"/>
    <property type="match status" value="1"/>
</dbReference>
<protein>
    <submittedName>
        <fullName evidence="3">Anti-sigma B factor antagonist</fullName>
    </submittedName>
</protein>